<dbReference type="OrthoDB" id="9788689at2"/>
<dbReference type="PIRSF" id="PIRSF036979">
    <property type="entry name" value="Arginase"/>
    <property type="match status" value="1"/>
</dbReference>
<gene>
    <name evidence="6" type="ORF">EDC64_12316</name>
</gene>
<evidence type="ECO:0000256" key="1">
    <source>
        <dbReference type="ARBA" id="ARBA00009227"/>
    </source>
</evidence>
<dbReference type="Proteomes" id="UP000294664">
    <property type="component" value="Unassembled WGS sequence"/>
</dbReference>
<evidence type="ECO:0000256" key="3">
    <source>
        <dbReference type="ARBA" id="ARBA00022801"/>
    </source>
</evidence>
<dbReference type="InterPro" id="IPR023696">
    <property type="entry name" value="Ureohydrolase_dom_sf"/>
</dbReference>
<comment type="cofactor">
    <cofactor evidence="4">
        <name>Mn(2+)</name>
        <dbReference type="ChEBI" id="CHEBI:29035"/>
    </cofactor>
    <text evidence="4">Binds 2 manganese ions per subunit.</text>
</comment>
<dbReference type="GO" id="GO:0033389">
    <property type="term" value="P:putrescine biosynthetic process from arginine, via agmatine"/>
    <property type="evidence" value="ECO:0007669"/>
    <property type="project" value="TreeGrafter"/>
</dbReference>
<sequence>MSDDPLSPRPVDRALDPSFRFGQSMEPNYSGAASFLRRRYAKDGGGADAVVWGVPLDVTVSNRPGTRFGPRAIRTASAIMDGDPFYPFGIDPFEAMEVVDVGDCVFDYGLAHTIPGAIEAQAKAHYARGSHLVTLGGDHFLTYPLLKALVDRIGEPVALVQFDAHQDTWDDDGTRVDHGTMITRAVKDGLLRVDRSVQVGIRTHAPQTFGIDVVHGFRAGEMGPRDLAAHIRARVGDAPVYVTFDIDCLDPAYAPGTGTPVCGGLTTREAISCLRLMGDLDLKGFDVVEVSPPFDHAEITALAGASLAACYLGLLAERKAKGLSIAL</sequence>
<dbReference type="PROSITE" id="PS01053">
    <property type="entry name" value="ARGINASE_1"/>
    <property type="match status" value="1"/>
</dbReference>
<evidence type="ECO:0000313" key="6">
    <source>
        <dbReference type="EMBL" id="TCT00522.1"/>
    </source>
</evidence>
<accession>A0A4R3LJT1</accession>
<dbReference type="NCBIfam" id="NF002564">
    <property type="entry name" value="PRK02190.1"/>
    <property type="match status" value="1"/>
</dbReference>
<evidence type="ECO:0000313" key="7">
    <source>
        <dbReference type="Proteomes" id="UP000294664"/>
    </source>
</evidence>
<dbReference type="RefSeq" id="WP_132036065.1">
    <property type="nucleotide sequence ID" value="NZ_SMAI01000023.1"/>
</dbReference>
<feature type="binding site" evidence="4">
    <location>
        <position position="139"/>
    </location>
    <ligand>
        <name>Mn(2+)</name>
        <dbReference type="ChEBI" id="CHEBI:29035"/>
        <label>1</label>
    </ligand>
</feature>
<name>A0A4R3LJT1_9HYPH</name>
<dbReference type="InterPro" id="IPR005925">
    <property type="entry name" value="Agmatinase-rel"/>
</dbReference>
<evidence type="ECO:0000256" key="4">
    <source>
        <dbReference type="PIRSR" id="PIRSR036979-1"/>
    </source>
</evidence>
<dbReference type="CDD" id="cd11592">
    <property type="entry name" value="Agmatinase_PAH"/>
    <property type="match status" value="1"/>
</dbReference>
<dbReference type="Pfam" id="PF00491">
    <property type="entry name" value="Arginase"/>
    <property type="match status" value="1"/>
</dbReference>
<feature type="binding site" evidence="4">
    <location>
        <position position="247"/>
    </location>
    <ligand>
        <name>Mn(2+)</name>
        <dbReference type="ChEBI" id="CHEBI:29035"/>
        <label>1</label>
    </ligand>
</feature>
<dbReference type="SUPFAM" id="SSF52768">
    <property type="entry name" value="Arginase/deacetylase"/>
    <property type="match status" value="1"/>
</dbReference>
<proteinExistence type="inferred from homology"/>
<dbReference type="NCBIfam" id="TIGR01230">
    <property type="entry name" value="agmatinase"/>
    <property type="match status" value="1"/>
</dbReference>
<feature type="binding site" evidence="4">
    <location>
        <position position="167"/>
    </location>
    <ligand>
        <name>Mn(2+)</name>
        <dbReference type="ChEBI" id="CHEBI:29035"/>
        <label>1</label>
    </ligand>
</feature>
<comment type="caution">
    <text evidence="6">The sequence shown here is derived from an EMBL/GenBank/DDBJ whole genome shotgun (WGS) entry which is preliminary data.</text>
</comment>
<feature type="binding site" evidence="4">
    <location>
        <position position="163"/>
    </location>
    <ligand>
        <name>Mn(2+)</name>
        <dbReference type="ChEBI" id="CHEBI:29035"/>
        <label>1</label>
    </ligand>
</feature>
<feature type="binding site" evidence="4">
    <location>
        <position position="245"/>
    </location>
    <ligand>
        <name>Mn(2+)</name>
        <dbReference type="ChEBI" id="CHEBI:29035"/>
        <label>1</label>
    </ligand>
</feature>
<dbReference type="PROSITE" id="PS51409">
    <property type="entry name" value="ARGINASE_2"/>
    <property type="match status" value="1"/>
</dbReference>
<organism evidence="6 7">
    <name type="scientific">Aquabacter spiritensis</name>
    <dbReference type="NCBI Taxonomy" id="933073"/>
    <lineage>
        <taxon>Bacteria</taxon>
        <taxon>Pseudomonadati</taxon>
        <taxon>Pseudomonadota</taxon>
        <taxon>Alphaproteobacteria</taxon>
        <taxon>Hyphomicrobiales</taxon>
        <taxon>Xanthobacteraceae</taxon>
        <taxon>Aquabacter</taxon>
    </lineage>
</organism>
<reference evidence="6 7" key="1">
    <citation type="submission" date="2019-03" db="EMBL/GenBank/DDBJ databases">
        <title>Genomic Encyclopedia of Type Strains, Phase IV (KMG-IV): sequencing the most valuable type-strain genomes for metagenomic binning, comparative biology and taxonomic classification.</title>
        <authorList>
            <person name="Goeker M."/>
        </authorList>
    </citation>
    <scope>NUCLEOTIDE SEQUENCE [LARGE SCALE GENOMIC DNA]</scope>
    <source>
        <strain evidence="6 7">DSM 9035</strain>
    </source>
</reference>
<dbReference type="GO" id="GO:0008783">
    <property type="term" value="F:agmatinase activity"/>
    <property type="evidence" value="ECO:0007669"/>
    <property type="project" value="TreeGrafter"/>
</dbReference>
<dbReference type="Gene3D" id="3.40.800.10">
    <property type="entry name" value="Ureohydrolase domain"/>
    <property type="match status" value="1"/>
</dbReference>
<evidence type="ECO:0000256" key="2">
    <source>
        <dbReference type="ARBA" id="ARBA00022723"/>
    </source>
</evidence>
<dbReference type="PANTHER" id="PTHR11358">
    <property type="entry name" value="ARGINASE/AGMATINASE"/>
    <property type="match status" value="1"/>
</dbReference>
<keyword evidence="3 5" id="KW-0378">Hydrolase</keyword>
<dbReference type="AlphaFoldDB" id="A0A4R3LJT1"/>
<comment type="similarity">
    <text evidence="1">Belongs to the arginase family. Agmatinase subfamily.</text>
</comment>
<evidence type="ECO:0000256" key="5">
    <source>
        <dbReference type="RuleBase" id="RU003684"/>
    </source>
</evidence>
<dbReference type="InterPro" id="IPR020855">
    <property type="entry name" value="Ureohydrolase_Mn_BS"/>
</dbReference>
<dbReference type="InterPro" id="IPR006035">
    <property type="entry name" value="Ureohydrolase"/>
</dbReference>
<keyword evidence="7" id="KW-1185">Reference proteome</keyword>
<protein>
    <submittedName>
        <fullName evidence="6">Agmatinase</fullName>
    </submittedName>
</protein>
<dbReference type="EMBL" id="SMAI01000023">
    <property type="protein sequence ID" value="TCT00522.1"/>
    <property type="molecule type" value="Genomic_DNA"/>
</dbReference>
<dbReference type="GO" id="GO:0046872">
    <property type="term" value="F:metal ion binding"/>
    <property type="evidence" value="ECO:0007669"/>
    <property type="project" value="UniProtKB-KW"/>
</dbReference>
<dbReference type="PANTHER" id="PTHR11358:SF26">
    <property type="entry name" value="GUANIDINO ACID HYDROLASE, MITOCHONDRIAL"/>
    <property type="match status" value="1"/>
</dbReference>
<keyword evidence="2 4" id="KW-0479">Metal-binding</keyword>
<keyword evidence="4" id="KW-0464">Manganese</keyword>
<feature type="binding site" evidence="4">
    <location>
        <position position="165"/>
    </location>
    <ligand>
        <name>Mn(2+)</name>
        <dbReference type="ChEBI" id="CHEBI:29035"/>
        <label>1</label>
    </ligand>
</feature>